<dbReference type="Proteomes" id="UP001321861">
    <property type="component" value="Chromosome"/>
</dbReference>
<protein>
    <recommendedName>
        <fullName evidence="5">Lipoprotein</fullName>
    </recommendedName>
</protein>
<feature type="compositionally biased region" description="Polar residues" evidence="1">
    <location>
        <begin position="199"/>
        <end position="223"/>
    </location>
</feature>
<evidence type="ECO:0008006" key="5">
    <source>
        <dbReference type="Google" id="ProtNLM"/>
    </source>
</evidence>
<proteinExistence type="predicted"/>
<organism evidence="3 4">
    <name type="scientific">Xylocopilactobacillus apicola</name>
    <dbReference type="NCBI Taxonomy" id="2932184"/>
    <lineage>
        <taxon>Bacteria</taxon>
        <taxon>Bacillati</taxon>
        <taxon>Bacillota</taxon>
        <taxon>Bacilli</taxon>
        <taxon>Lactobacillales</taxon>
        <taxon>Lactobacillaceae</taxon>
        <taxon>Xylocopilactobacillus</taxon>
    </lineage>
</organism>
<sequence length="291" mass="32114">MEKNKKIIITFLAVMPLALAGCSNSEKAGREAVVKYQKEEATDYAKKADSYLSKGDIDKASVYYKLAEDNGKKGGAIQSALSQWGKAADLESAGNYQDALTNYKKIKTTSNRGFNRLLSKKIDDLTNITENTKRYAQGYQQALASYNAKNYAQAIEQLKQLLADKDIKSKEYLDVFSNIHDLLLKSTLDLANTNLATAQGTPVETQPATQETQQSQASGTQTPPKLANGKQVTQADITKARDQIDKLNVDGMKSSFFSGEDITNIINIAIKNQHNEITRTDLEEFLKPKGK</sequence>
<dbReference type="EMBL" id="AP026802">
    <property type="protein sequence ID" value="BDR59669.1"/>
    <property type="molecule type" value="Genomic_DNA"/>
</dbReference>
<gene>
    <name evidence="3" type="ORF">XA3_21100</name>
</gene>
<feature type="chain" id="PRO_5043975644" description="Lipoprotein" evidence="2">
    <location>
        <begin position="21"/>
        <end position="291"/>
    </location>
</feature>
<feature type="signal peptide" evidence="2">
    <location>
        <begin position="1"/>
        <end position="20"/>
    </location>
</feature>
<dbReference type="KEGG" id="xap:XA3_21100"/>
<dbReference type="RefSeq" id="WP_317635453.1">
    <property type="nucleotide sequence ID" value="NZ_AP026802.1"/>
</dbReference>
<dbReference type="InterPro" id="IPR011990">
    <property type="entry name" value="TPR-like_helical_dom_sf"/>
</dbReference>
<evidence type="ECO:0000256" key="2">
    <source>
        <dbReference type="SAM" id="SignalP"/>
    </source>
</evidence>
<name>A0AAU9D084_9LACO</name>
<keyword evidence="4" id="KW-1185">Reference proteome</keyword>
<evidence type="ECO:0000313" key="3">
    <source>
        <dbReference type="EMBL" id="BDR59669.1"/>
    </source>
</evidence>
<evidence type="ECO:0000256" key="1">
    <source>
        <dbReference type="SAM" id="MobiDB-lite"/>
    </source>
</evidence>
<evidence type="ECO:0000313" key="4">
    <source>
        <dbReference type="Proteomes" id="UP001321861"/>
    </source>
</evidence>
<dbReference type="PROSITE" id="PS51257">
    <property type="entry name" value="PROKAR_LIPOPROTEIN"/>
    <property type="match status" value="1"/>
</dbReference>
<reference evidence="3 4" key="1">
    <citation type="journal article" date="2023" name="Microbiol. Spectr.">
        <title>Symbiosis of Carpenter Bees with Uncharacterized Lactic Acid Bacteria Showing NAD Auxotrophy.</title>
        <authorList>
            <person name="Kawasaki S."/>
            <person name="Ozawa K."/>
            <person name="Mori T."/>
            <person name="Yamamoto A."/>
            <person name="Ito M."/>
            <person name="Ohkuma M."/>
            <person name="Sakamoto M."/>
            <person name="Matsutani M."/>
        </authorList>
    </citation>
    <scope>NUCLEOTIDE SEQUENCE [LARGE SCALE GENOMIC DNA]</scope>
    <source>
        <strain evidence="3 4">XA3</strain>
    </source>
</reference>
<keyword evidence="2" id="KW-0732">Signal</keyword>
<dbReference type="SUPFAM" id="SSF48452">
    <property type="entry name" value="TPR-like"/>
    <property type="match status" value="1"/>
</dbReference>
<feature type="region of interest" description="Disordered" evidence="1">
    <location>
        <begin position="199"/>
        <end position="233"/>
    </location>
</feature>
<dbReference type="AlphaFoldDB" id="A0AAU9D084"/>
<dbReference type="Gene3D" id="1.25.40.10">
    <property type="entry name" value="Tetratricopeptide repeat domain"/>
    <property type="match status" value="1"/>
</dbReference>
<accession>A0AAU9D084</accession>